<evidence type="ECO:0000313" key="2">
    <source>
        <dbReference type="EMBL" id="KGX16484.1"/>
    </source>
</evidence>
<dbReference type="Proteomes" id="UP000030475">
    <property type="component" value="Unassembled WGS sequence"/>
</dbReference>
<protein>
    <submittedName>
        <fullName evidence="2">Uncharacterized protein</fullName>
    </submittedName>
</protein>
<dbReference type="AlphaFoldDB" id="A0A7V8HX71"/>
<gene>
    <name evidence="2" type="ORF">Y036_5363</name>
</gene>
<feature type="region of interest" description="Disordered" evidence="1">
    <location>
        <begin position="1"/>
        <end position="43"/>
    </location>
</feature>
<evidence type="ECO:0000256" key="1">
    <source>
        <dbReference type="SAM" id="MobiDB-lite"/>
    </source>
</evidence>
<reference evidence="2 3" key="1">
    <citation type="submission" date="2014-08" db="EMBL/GenBank/DDBJ databases">
        <authorList>
            <person name="Bunnell A."/>
            <person name="Chain P.S."/>
            <person name="Chertkov O."/>
            <person name="Currie B.J."/>
            <person name="Daligault H.E."/>
            <person name="Davenport K.W."/>
            <person name="Davis C."/>
            <person name="Gleasner C.D."/>
            <person name="Johnson S.L."/>
            <person name="Kaestli M."/>
            <person name="Koren S."/>
            <person name="Kunde Y.A."/>
            <person name="Mayo M."/>
            <person name="McMurry K.K."/>
            <person name="Price E.P."/>
            <person name="Reitenga K.G."/>
            <person name="Robison R."/>
            <person name="Rosovitz M.J."/>
            <person name="Sarovich D.S."/>
            <person name="Teshima H."/>
        </authorList>
    </citation>
    <scope>NUCLEOTIDE SEQUENCE [LARGE SCALE GENOMIC DNA]</scope>
    <source>
        <strain evidence="2 3">MSHR44</strain>
    </source>
</reference>
<proteinExistence type="predicted"/>
<sequence length="84" mass="9122">MRARRAGKCRKWSCRQAGKRPDRARDEARRAADGPRDVAGEKRAGGEIVAAREAAAILAACRFFVTQGNPRKRGLSSLLLMAVG</sequence>
<feature type="compositionally biased region" description="Basic residues" evidence="1">
    <location>
        <begin position="1"/>
        <end position="13"/>
    </location>
</feature>
<dbReference type="EMBL" id="JQIM01000008">
    <property type="protein sequence ID" value="KGX16484.1"/>
    <property type="molecule type" value="Genomic_DNA"/>
</dbReference>
<comment type="caution">
    <text evidence="2">The sequence shown here is derived from an EMBL/GenBank/DDBJ whole genome shotgun (WGS) entry which is preliminary data.</text>
</comment>
<name>A0A7V8HX71_BURPE</name>
<organism evidence="2 3">
    <name type="scientific">Burkholderia pseudomallei</name>
    <name type="common">Pseudomonas pseudomallei</name>
    <dbReference type="NCBI Taxonomy" id="28450"/>
    <lineage>
        <taxon>Bacteria</taxon>
        <taxon>Pseudomonadati</taxon>
        <taxon>Pseudomonadota</taxon>
        <taxon>Betaproteobacteria</taxon>
        <taxon>Burkholderiales</taxon>
        <taxon>Burkholderiaceae</taxon>
        <taxon>Burkholderia</taxon>
        <taxon>pseudomallei group</taxon>
    </lineage>
</organism>
<feature type="compositionally biased region" description="Basic and acidic residues" evidence="1">
    <location>
        <begin position="19"/>
        <end position="43"/>
    </location>
</feature>
<accession>A0A7V8HX71</accession>
<evidence type="ECO:0000313" key="3">
    <source>
        <dbReference type="Proteomes" id="UP000030475"/>
    </source>
</evidence>